<evidence type="ECO:0008006" key="3">
    <source>
        <dbReference type="Google" id="ProtNLM"/>
    </source>
</evidence>
<dbReference type="AlphaFoldDB" id="A0A367JHA9"/>
<name>A0A367JHA9_RHIST</name>
<proteinExistence type="predicted"/>
<reference evidence="1 2" key="1">
    <citation type="journal article" date="2018" name="G3 (Bethesda)">
        <title>Phylogenetic and Phylogenomic Definition of Rhizopus Species.</title>
        <authorList>
            <person name="Gryganskyi A.P."/>
            <person name="Golan J."/>
            <person name="Dolatabadi S."/>
            <person name="Mondo S."/>
            <person name="Robb S."/>
            <person name="Idnurm A."/>
            <person name="Muszewska A."/>
            <person name="Steczkiewicz K."/>
            <person name="Masonjones S."/>
            <person name="Liao H.L."/>
            <person name="Gajdeczka M.T."/>
            <person name="Anike F."/>
            <person name="Vuek A."/>
            <person name="Anishchenko I.M."/>
            <person name="Voigt K."/>
            <person name="de Hoog G.S."/>
            <person name="Smith M.E."/>
            <person name="Heitman J."/>
            <person name="Vilgalys R."/>
            <person name="Stajich J.E."/>
        </authorList>
    </citation>
    <scope>NUCLEOTIDE SEQUENCE [LARGE SCALE GENOMIC DNA]</scope>
    <source>
        <strain evidence="1 2">LSU 92-RS-03</strain>
    </source>
</reference>
<sequence>MLLLRTCLYYKKILSYKLNWNNTIRLIQPKERRQRRDSLSCLIHSINQQERINYQSIESEVMDDLPLLRLTSNILSKSTHSLQEIHICLSSQLHAQLYTTLSCLNTQLIHLSVRDTTCDSKRTVTSANACQLPLFQSQSTLQTLDIPTFPSHELCAHLYRFPKLKSLTIALSHDIRWDQFKYMFPNPIDITLVLTHLNQLVFVRSLLSDPSLFPWFKRLSITSHEPLKQFISKEELKSSVSRLEGLYRITAGWDIIALS</sequence>
<evidence type="ECO:0000313" key="1">
    <source>
        <dbReference type="EMBL" id="RCH89342.1"/>
    </source>
</evidence>
<keyword evidence="2" id="KW-1185">Reference proteome</keyword>
<dbReference type="EMBL" id="PJQM01003352">
    <property type="protein sequence ID" value="RCH89342.1"/>
    <property type="molecule type" value="Genomic_DNA"/>
</dbReference>
<dbReference type="OrthoDB" id="427974at2759"/>
<organism evidence="1 2">
    <name type="scientific">Rhizopus stolonifer</name>
    <name type="common">Rhizopus nigricans</name>
    <dbReference type="NCBI Taxonomy" id="4846"/>
    <lineage>
        <taxon>Eukaryota</taxon>
        <taxon>Fungi</taxon>
        <taxon>Fungi incertae sedis</taxon>
        <taxon>Mucoromycota</taxon>
        <taxon>Mucoromycotina</taxon>
        <taxon>Mucoromycetes</taxon>
        <taxon>Mucorales</taxon>
        <taxon>Mucorineae</taxon>
        <taxon>Rhizopodaceae</taxon>
        <taxon>Rhizopus</taxon>
    </lineage>
</organism>
<comment type="caution">
    <text evidence="1">The sequence shown here is derived from an EMBL/GenBank/DDBJ whole genome shotgun (WGS) entry which is preliminary data.</text>
</comment>
<evidence type="ECO:0000313" key="2">
    <source>
        <dbReference type="Proteomes" id="UP000253551"/>
    </source>
</evidence>
<gene>
    <name evidence="1" type="ORF">CU098_009578</name>
</gene>
<dbReference type="Proteomes" id="UP000253551">
    <property type="component" value="Unassembled WGS sequence"/>
</dbReference>
<protein>
    <recommendedName>
        <fullName evidence="3">F-box domain-containing protein</fullName>
    </recommendedName>
</protein>
<accession>A0A367JHA9</accession>